<feature type="signal peptide" evidence="2">
    <location>
        <begin position="1"/>
        <end position="26"/>
    </location>
</feature>
<name>A0A971M674_9BACT</name>
<evidence type="ECO:0008006" key="5">
    <source>
        <dbReference type="Google" id="ProtNLM"/>
    </source>
</evidence>
<feature type="region of interest" description="Disordered" evidence="1">
    <location>
        <begin position="188"/>
        <end position="220"/>
    </location>
</feature>
<evidence type="ECO:0000256" key="2">
    <source>
        <dbReference type="SAM" id="SignalP"/>
    </source>
</evidence>
<keyword evidence="2" id="KW-0732">Signal</keyword>
<evidence type="ECO:0000256" key="1">
    <source>
        <dbReference type="SAM" id="MobiDB-lite"/>
    </source>
</evidence>
<reference evidence="3" key="2">
    <citation type="submission" date="2020-01" db="EMBL/GenBank/DDBJ databases">
        <authorList>
            <person name="Campanaro S."/>
        </authorList>
    </citation>
    <scope>NUCLEOTIDE SEQUENCE</scope>
    <source>
        <strain evidence="3">AS06rmzACSIP_7</strain>
    </source>
</reference>
<gene>
    <name evidence="3" type="ORF">GXY80_14075</name>
</gene>
<protein>
    <recommendedName>
        <fullName evidence="5">DUF4398 domain-containing protein</fullName>
    </recommendedName>
</protein>
<organism evidence="3 4">
    <name type="scientific">Syntrophorhabdus aromaticivorans</name>
    <dbReference type="NCBI Taxonomy" id="328301"/>
    <lineage>
        <taxon>Bacteria</taxon>
        <taxon>Pseudomonadati</taxon>
        <taxon>Thermodesulfobacteriota</taxon>
        <taxon>Syntrophorhabdia</taxon>
        <taxon>Syntrophorhabdales</taxon>
        <taxon>Syntrophorhabdaceae</taxon>
        <taxon>Syntrophorhabdus</taxon>
    </lineage>
</organism>
<dbReference type="AlphaFoldDB" id="A0A971M674"/>
<dbReference type="Proteomes" id="UP000777265">
    <property type="component" value="Unassembled WGS sequence"/>
</dbReference>
<comment type="caution">
    <text evidence="3">The sequence shown here is derived from an EMBL/GenBank/DDBJ whole genome shotgun (WGS) entry which is preliminary data.</text>
</comment>
<proteinExistence type="predicted"/>
<dbReference type="PROSITE" id="PS51257">
    <property type="entry name" value="PROKAR_LIPOPROTEIN"/>
    <property type="match status" value="1"/>
</dbReference>
<reference evidence="3" key="1">
    <citation type="journal article" date="2020" name="Biotechnol. Biofuels">
        <title>New insights from the biogas microbiome by comprehensive genome-resolved metagenomics of nearly 1600 species originating from multiple anaerobic digesters.</title>
        <authorList>
            <person name="Campanaro S."/>
            <person name="Treu L."/>
            <person name="Rodriguez-R L.M."/>
            <person name="Kovalovszki A."/>
            <person name="Ziels R.M."/>
            <person name="Maus I."/>
            <person name="Zhu X."/>
            <person name="Kougias P.G."/>
            <person name="Basile A."/>
            <person name="Luo G."/>
            <person name="Schluter A."/>
            <person name="Konstantinidis K.T."/>
            <person name="Angelidaki I."/>
        </authorList>
    </citation>
    <scope>NUCLEOTIDE SEQUENCE</scope>
    <source>
        <strain evidence="3">AS06rmzACSIP_7</strain>
    </source>
</reference>
<evidence type="ECO:0000313" key="3">
    <source>
        <dbReference type="EMBL" id="NLW36585.1"/>
    </source>
</evidence>
<feature type="compositionally biased region" description="Low complexity" evidence="1">
    <location>
        <begin position="189"/>
        <end position="203"/>
    </location>
</feature>
<feature type="chain" id="PRO_5036871582" description="DUF4398 domain-containing protein" evidence="2">
    <location>
        <begin position="27"/>
        <end position="220"/>
    </location>
</feature>
<sequence>MLKRCSCYAFFFVITAFSLMLVTGCAKPPTEEIAAAEKAIEEAKAKEANLYAESAFKSAEESLKKAKDMVAAKTYKEAKQAALDTATLAQQAVSGIEAGKAKMKEEAEKSVLEVQKLLDDLKVDVAAAIKKKLPVPKEEVQAAIGKWEVDFTATKEKLQGGKIHEALNELKAMMDAVKAKKDQIAQLDPAAQAAAAAQAATPAPTKPAAPVPPKPAPAKR</sequence>
<feature type="compositionally biased region" description="Pro residues" evidence="1">
    <location>
        <begin position="204"/>
        <end position="220"/>
    </location>
</feature>
<dbReference type="EMBL" id="JAAYEE010000270">
    <property type="protein sequence ID" value="NLW36585.1"/>
    <property type="molecule type" value="Genomic_DNA"/>
</dbReference>
<evidence type="ECO:0000313" key="4">
    <source>
        <dbReference type="Proteomes" id="UP000777265"/>
    </source>
</evidence>
<dbReference type="Gene3D" id="1.20.1270.390">
    <property type="match status" value="1"/>
</dbReference>
<accession>A0A971M674</accession>